<dbReference type="InterPro" id="IPR003107">
    <property type="entry name" value="HAT"/>
</dbReference>
<gene>
    <name evidence="2" type="ORF">SAMN04488526_2923</name>
</gene>
<dbReference type="RefSeq" id="WP_175495903.1">
    <property type="nucleotide sequence ID" value="NZ_FNZQ01000006.1"/>
</dbReference>
<dbReference type="InterPro" id="IPR011990">
    <property type="entry name" value="TPR-like_helical_dom_sf"/>
</dbReference>
<dbReference type="Proteomes" id="UP000199283">
    <property type="component" value="Unassembled WGS sequence"/>
</dbReference>
<dbReference type="STRING" id="188906.SAMN04488526_2923"/>
<dbReference type="PANTHER" id="PTHR12788">
    <property type="entry name" value="PROTEIN-TYROSINE SULFOTRANSFERASE 2"/>
    <property type="match status" value="1"/>
</dbReference>
<organism evidence="2 3">
    <name type="scientific">Jannaschia helgolandensis</name>
    <dbReference type="NCBI Taxonomy" id="188906"/>
    <lineage>
        <taxon>Bacteria</taxon>
        <taxon>Pseudomonadati</taxon>
        <taxon>Pseudomonadota</taxon>
        <taxon>Alphaproteobacteria</taxon>
        <taxon>Rhodobacterales</taxon>
        <taxon>Roseobacteraceae</taxon>
        <taxon>Jannaschia</taxon>
    </lineage>
</organism>
<accession>A0A1H7R467</accession>
<dbReference type="InterPro" id="IPR027417">
    <property type="entry name" value="P-loop_NTPase"/>
</dbReference>
<dbReference type="Pfam" id="PF13469">
    <property type="entry name" value="Sulfotransfer_3"/>
    <property type="match status" value="1"/>
</dbReference>
<dbReference type="SMART" id="SM00386">
    <property type="entry name" value="HAT"/>
    <property type="match status" value="2"/>
</dbReference>
<keyword evidence="1" id="KW-0808">Transferase</keyword>
<dbReference type="GO" id="GO:0006396">
    <property type="term" value="P:RNA processing"/>
    <property type="evidence" value="ECO:0007669"/>
    <property type="project" value="InterPro"/>
</dbReference>
<evidence type="ECO:0000313" key="3">
    <source>
        <dbReference type="Proteomes" id="UP000199283"/>
    </source>
</evidence>
<reference evidence="2 3" key="1">
    <citation type="submission" date="2016-10" db="EMBL/GenBank/DDBJ databases">
        <authorList>
            <person name="de Groot N.N."/>
        </authorList>
    </citation>
    <scope>NUCLEOTIDE SEQUENCE [LARGE SCALE GENOMIC DNA]</scope>
    <source>
        <strain evidence="2 3">DSM 14858</strain>
    </source>
</reference>
<dbReference type="PANTHER" id="PTHR12788:SF10">
    <property type="entry name" value="PROTEIN-TYROSINE SULFOTRANSFERASE"/>
    <property type="match status" value="1"/>
</dbReference>
<proteinExistence type="predicted"/>
<dbReference type="SUPFAM" id="SSF52540">
    <property type="entry name" value="P-loop containing nucleoside triphosphate hydrolases"/>
    <property type="match status" value="1"/>
</dbReference>
<dbReference type="Pfam" id="PF13432">
    <property type="entry name" value="TPR_16"/>
    <property type="match status" value="2"/>
</dbReference>
<dbReference type="SMART" id="SM00028">
    <property type="entry name" value="TPR"/>
    <property type="match status" value="5"/>
</dbReference>
<dbReference type="InterPro" id="IPR019734">
    <property type="entry name" value="TPR_rpt"/>
</dbReference>
<dbReference type="SUPFAM" id="SSF48452">
    <property type="entry name" value="TPR-like"/>
    <property type="match status" value="2"/>
</dbReference>
<dbReference type="Gene3D" id="3.40.50.300">
    <property type="entry name" value="P-loop containing nucleotide triphosphate hydrolases"/>
    <property type="match status" value="1"/>
</dbReference>
<dbReference type="EMBL" id="FNZQ01000006">
    <property type="protein sequence ID" value="SEL54705.1"/>
    <property type="molecule type" value="Genomic_DNA"/>
</dbReference>
<dbReference type="AlphaFoldDB" id="A0A1H7R467"/>
<sequence length="713" mass="76677">MTNQTAPLAQQLAAVRKAIEAERPTSARALLRTLTKSSPNSAEAWLQLARSESMLENAGAARLAFERCLTLAPKEPILWMELAISESRHGQGNQILKRARKAGLPQALLKMLQTAAKGQGAKAQGTGGATRADLAALGKAAAGGNLRAVETRAAPILKARAGAVIWGIVAQARADAGKFASAAEAFRQGIVLEPYAVDLRLGLVHSLAMETEVVKALVEARRAAQIAPRLTSAQLVYGRIVLQAGLADRAMAIAEQTLRVDPNNDAVLALAAETAMQVGRHRDAIDYARRHSKASTEYDILLARTLSTDGQLDESLAVYDALIARHPTDAAALAGRGQLRQTLGDMTAAEADLRAAMAADPTEGSAARALAYGTKLSEDDPAVIVMKDVLARKEIGPQLRRQLDYALARVLQSSDPAAAAAHLASANASMLRTFPYDVRQLRERQETSTDREWPILRAALASGVRSTSEAAPIFVTGLPRSGTTLVEAIISAHPMVAAGGELGVVRRSIMPLARLLAEGGTPTEADLTAAGDAYADAACHAAGQTPDGHHLTDKSIFTFMDIGLIQAILPRAKVVVVTRDPRDMGLSIWRNHFREGTHRYAASQPAIADQVEMFRDAMNIWQRDLPDAYHRIDYDALLQNPEEQVRALLEYLDLEWNERVMSFNEHAGRVQTLSFAQVRQPLYKSSSGGWKRSAEEIAELIAALDAKGLLPPD</sequence>
<protein>
    <submittedName>
        <fullName evidence="2">Tetratricopeptide repeat-containing protein</fullName>
    </submittedName>
</protein>
<keyword evidence="3" id="KW-1185">Reference proteome</keyword>
<dbReference type="InterPro" id="IPR026634">
    <property type="entry name" value="TPST-like"/>
</dbReference>
<name>A0A1H7R467_9RHOB</name>
<dbReference type="GO" id="GO:0008476">
    <property type="term" value="F:protein-tyrosine sulfotransferase activity"/>
    <property type="evidence" value="ECO:0007669"/>
    <property type="project" value="InterPro"/>
</dbReference>
<evidence type="ECO:0000256" key="1">
    <source>
        <dbReference type="ARBA" id="ARBA00022679"/>
    </source>
</evidence>
<dbReference type="Gene3D" id="1.25.40.10">
    <property type="entry name" value="Tetratricopeptide repeat domain"/>
    <property type="match status" value="2"/>
</dbReference>
<evidence type="ECO:0000313" key="2">
    <source>
        <dbReference type="EMBL" id="SEL54705.1"/>
    </source>
</evidence>